<dbReference type="AlphaFoldDB" id="X0YKT1"/>
<reference evidence="1" key="1">
    <citation type="journal article" date="2014" name="Front. Microbiol.">
        <title>High frequency of phylogenetically diverse reductive dehalogenase-homologous genes in deep subseafloor sedimentary metagenomes.</title>
        <authorList>
            <person name="Kawai M."/>
            <person name="Futagami T."/>
            <person name="Toyoda A."/>
            <person name="Takaki Y."/>
            <person name="Nishi S."/>
            <person name="Hori S."/>
            <person name="Arai W."/>
            <person name="Tsubouchi T."/>
            <person name="Morono Y."/>
            <person name="Uchiyama I."/>
            <person name="Ito T."/>
            <person name="Fujiyama A."/>
            <person name="Inagaki F."/>
            <person name="Takami H."/>
        </authorList>
    </citation>
    <scope>NUCLEOTIDE SEQUENCE</scope>
    <source>
        <strain evidence="1">Expedition CK06-06</strain>
    </source>
</reference>
<comment type="caution">
    <text evidence="1">The sequence shown here is derived from an EMBL/GenBank/DDBJ whole genome shotgun (WGS) entry which is preliminary data.</text>
</comment>
<dbReference type="Gene3D" id="3.40.190.10">
    <property type="entry name" value="Periplasmic binding protein-like II"/>
    <property type="match status" value="1"/>
</dbReference>
<organism evidence="1">
    <name type="scientific">marine sediment metagenome</name>
    <dbReference type="NCBI Taxonomy" id="412755"/>
    <lineage>
        <taxon>unclassified sequences</taxon>
        <taxon>metagenomes</taxon>
        <taxon>ecological metagenomes</taxon>
    </lineage>
</organism>
<gene>
    <name evidence="1" type="ORF">S01H4_09480</name>
</gene>
<dbReference type="PANTHER" id="PTHR43649:SF13">
    <property type="entry name" value="CARBOHYDRATE ABC TRANSPORTER SUBSTRATE-BINDING PROTEIN"/>
    <property type="match status" value="1"/>
</dbReference>
<dbReference type="Pfam" id="PF13416">
    <property type="entry name" value="SBP_bac_8"/>
    <property type="match status" value="1"/>
</dbReference>
<dbReference type="PANTHER" id="PTHR43649">
    <property type="entry name" value="ARABINOSE-BINDING PROTEIN-RELATED"/>
    <property type="match status" value="1"/>
</dbReference>
<dbReference type="InterPro" id="IPR006059">
    <property type="entry name" value="SBP"/>
</dbReference>
<dbReference type="EMBL" id="BART01003436">
    <property type="protein sequence ID" value="GAG56640.1"/>
    <property type="molecule type" value="Genomic_DNA"/>
</dbReference>
<name>X0YKT1_9ZZZZ</name>
<protein>
    <recommendedName>
        <fullName evidence="2">Extracellular solute-binding protein</fullName>
    </recommendedName>
</protein>
<evidence type="ECO:0000313" key="1">
    <source>
        <dbReference type="EMBL" id="GAG56640.1"/>
    </source>
</evidence>
<sequence length="307" mass="34772">MKEIIEGWKFADGHVYILPVYANAMLFGWRIDILKELGFKEAPTTYSGIMDVGKALKAKYPDRFLIARKALIEPTWWQRWFDFFMLYNAASDGVPFVTGNEVTADDEAVIKVFKFYGDLKANDYLLTMPATDPFETELSIWRSLGPWSFPGWKERFPELVINKTFVAAPPPLPDDVKLPYAKTFADAKGLVIYAQRSPEEQAAIWEFIKWVFTNPINDLAWIDATGMLPMRGDLVTNSTFDRVFKEHPELIPYADEMAYAVPAIANEKFSDIQTILSDKGLVPVVLGKVTPQQGWADAKAAIEALLK</sequence>
<evidence type="ECO:0008006" key="2">
    <source>
        <dbReference type="Google" id="ProtNLM"/>
    </source>
</evidence>
<dbReference type="SUPFAM" id="SSF53850">
    <property type="entry name" value="Periplasmic binding protein-like II"/>
    <property type="match status" value="1"/>
</dbReference>
<proteinExistence type="predicted"/>
<accession>X0YKT1</accession>
<dbReference type="InterPro" id="IPR050490">
    <property type="entry name" value="Bact_solute-bd_prot1"/>
</dbReference>